<dbReference type="GO" id="GO:0008831">
    <property type="term" value="F:dTDP-4-dehydrorhamnose reductase activity"/>
    <property type="evidence" value="ECO:0007669"/>
    <property type="project" value="UniProtKB-EC"/>
</dbReference>
<dbReference type="EMBL" id="VDEM01000124">
    <property type="protein sequence ID" value="KAF0821318.1"/>
    <property type="molecule type" value="Genomic_DNA"/>
</dbReference>
<evidence type="ECO:0000256" key="2">
    <source>
        <dbReference type="RuleBase" id="RU364082"/>
    </source>
</evidence>
<dbReference type="Pfam" id="PF04321">
    <property type="entry name" value="RmlD_sub_bind"/>
    <property type="match status" value="1"/>
</dbReference>
<dbReference type="SUPFAM" id="SSF51735">
    <property type="entry name" value="NAD(P)-binding Rossmann-fold domains"/>
    <property type="match status" value="1"/>
</dbReference>
<evidence type="ECO:0000259" key="3">
    <source>
        <dbReference type="Pfam" id="PF04321"/>
    </source>
</evidence>
<dbReference type="PANTHER" id="PTHR10491:SF4">
    <property type="entry name" value="METHIONINE ADENOSYLTRANSFERASE 2 SUBUNIT BETA"/>
    <property type="match status" value="1"/>
</dbReference>
<gene>
    <name evidence="4" type="ORF">KIS1582_4979</name>
</gene>
<reference evidence="4 5" key="1">
    <citation type="journal article" date="2020" name="G3 (Bethesda)">
        <title>Whole Genome Sequencing and Comparative Genomics of Two Nematicidal Bacillus Strains Reveals a Wide Range of Possible Virulence Factors.</title>
        <authorList>
            <person name="Susic N."/>
            <person name="Janezic S."/>
            <person name="Rupnik M."/>
            <person name="Geric Stare B."/>
        </authorList>
    </citation>
    <scope>NUCLEOTIDE SEQUENCE [LARGE SCALE GENOMIC DNA]</scope>
    <source>
        <strain evidence="4 5">I-1582</strain>
    </source>
</reference>
<accession>A0A800N836</accession>
<comment type="function">
    <text evidence="2">Catalyzes the reduction of dTDP-6-deoxy-L-lyxo-4-hexulose to yield dTDP-L-rhamnose.</text>
</comment>
<dbReference type="Proteomes" id="UP000465778">
    <property type="component" value="Unassembled WGS sequence"/>
</dbReference>
<comment type="caution">
    <text evidence="4">The sequence shown here is derived from an EMBL/GenBank/DDBJ whole genome shotgun (WGS) entry which is preliminary data.</text>
</comment>
<organism evidence="4 5">
    <name type="scientific">Cytobacillus firmus</name>
    <name type="common">Bacillus firmus</name>
    <dbReference type="NCBI Taxonomy" id="1399"/>
    <lineage>
        <taxon>Bacteria</taxon>
        <taxon>Bacillati</taxon>
        <taxon>Bacillota</taxon>
        <taxon>Bacilli</taxon>
        <taxon>Bacillales</taxon>
        <taxon>Bacillaceae</taxon>
        <taxon>Cytobacillus</taxon>
    </lineage>
</organism>
<keyword evidence="2 4" id="KW-0560">Oxidoreductase</keyword>
<dbReference type="AlphaFoldDB" id="A0A800N836"/>
<dbReference type="UniPathway" id="UPA00124"/>
<feature type="domain" description="RmlD-like substrate binding" evidence="3">
    <location>
        <begin position="1"/>
        <end position="143"/>
    </location>
</feature>
<proteinExistence type="inferred from homology"/>
<dbReference type="EC" id="1.1.1.133" evidence="2"/>
<comment type="similarity">
    <text evidence="1 2">Belongs to the dTDP-4-dehydrorhamnose reductase family.</text>
</comment>
<sequence length="159" mass="17981">MRILVTGYTGQLGYDVVQQGLQLGLDMVGIGSKDLDITNKDAVYHYIKKVKSDAIIHCAVFTAVDKAEDDKDACHHVNVDGTKNLGEVAEEINAKFMYISTDYVFNGEGKTPFKATDEPSPNGYYGRTKLEGEKVVKQLLEKWFSTYFMGVWYKWKQFC</sequence>
<evidence type="ECO:0000313" key="5">
    <source>
        <dbReference type="Proteomes" id="UP000465778"/>
    </source>
</evidence>
<dbReference type="InterPro" id="IPR005913">
    <property type="entry name" value="dTDP_dehydrorham_reduct"/>
</dbReference>
<dbReference type="InterPro" id="IPR029903">
    <property type="entry name" value="RmlD-like-bd"/>
</dbReference>
<dbReference type="RefSeq" id="WP_268891876.1">
    <property type="nucleotide sequence ID" value="NZ_JBALOT010000032.1"/>
</dbReference>
<name>A0A800N836_CYTFI</name>
<dbReference type="InterPro" id="IPR036291">
    <property type="entry name" value="NAD(P)-bd_dom_sf"/>
</dbReference>
<dbReference type="GO" id="GO:0005829">
    <property type="term" value="C:cytosol"/>
    <property type="evidence" value="ECO:0007669"/>
    <property type="project" value="TreeGrafter"/>
</dbReference>
<evidence type="ECO:0000313" key="4">
    <source>
        <dbReference type="EMBL" id="KAF0821318.1"/>
    </source>
</evidence>
<dbReference type="Gene3D" id="3.40.50.720">
    <property type="entry name" value="NAD(P)-binding Rossmann-like Domain"/>
    <property type="match status" value="1"/>
</dbReference>
<dbReference type="GO" id="GO:0019305">
    <property type="term" value="P:dTDP-rhamnose biosynthetic process"/>
    <property type="evidence" value="ECO:0007669"/>
    <property type="project" value="UniProtKB-UniPathway"/>
</dbReference>
<evidence type="ECO:0000256" key="1">
    <source>
        <dbReference type="ARBA" id="ARBA00010944"/>
    </source>
</evidence>
<protein>
    <recommendedName>
        <fullName evidence="2">dTDP-4-dehydrorhamnose reductase</fullName>
        <ecNumber evidence="2">1.1.1.133</ecNumber>
    </recommendedName>
</protein>
<dbReference type="PANTHER" id="PTHR10491">
    <property type="entry name" value="DTDP-4-DEHYDRORHAMNOSE REDUCTASE"/>
    <property type="match status" value="1"/>
</dbReference>
<keyword evidence="2" id="KW-0521">NADP</keyword>
<comment type="pathway">
    <text evidence="2">Carbohydrate biosynthesis; dTDP-L-rhamnose biosynthesis.</text>
</comment>